<keyword evidence="3" id="KW-1185">Reference proteome</keyword>
<comment type="caution">
    <text evidence="2">The sequence shown here is derived from an EMBL/GenBank/DDBJ whole genome shotgun (WGS) entry which is preliminary data.</text>
</comment>
<organism evidence="2 3">
    <name type="scientific">Trypanosoma congolense (strain IL3000)</name>
    <dbReference type="NCBI Taxonomy" id="1068625"/>
    <lineage>
        <taxon>Eukaryota</taxon>
        <taxon>Discoba</taxon>
        <taxon>Euglenozoa</taxon>
        <taxon>Kinetoplastea</taxon>
        <taxon>Metakinetoplastina</taxon>
        <taxon>Trypanosomatida</taxon>
        <taxon>Trypanosomatidae</taxon>
        <taxon>Trypanosoma</taxon>
        <taxon>Nannomonas</taxon>
    </lineage>
</organism>
<feature type="transmembrane region" description="Helical" evidence="1">
    <location>
        <begin position="67"/>
        <end position="84"/>
    </location>
</feature>
<keyword evidence="1" id="KW-0812">Transmembrane</keyword>
<proteinExistence type="predicted"/>
<feature type="transmembrane region" description="Helical" evidence="1">
    <location>
        <begin position="12"/>
        <end position="34"/>
    </location>
</feature>
<feature type="non-terminal residue" evidence="2">
    <location>
        <position position="424"/>
    </location>
</feature>
<accession>F9WJW0</accession>
<dbReference type="Proteomes" id="UP000000702">
    <property type="component" value="Unassembled WGS sequence"/>
</dbReference>
<dbReference type="AlphaFoldDB" id="F9WJW0"/>
<feature type="transmembrane region" description="Helical" evidence="1">
    <location>
        <begin position="322"/>
        <end position="342"/>
    </location>
</feature>
<evidence type="ECO:0000256" key="1">
    <source>
        <dbReference type="SAM" id="Phobius"/>
    </source>
</evidence>
<keyword evidence="1" id="KW-1133">Transmembrane helix</keyword>
<feature type="transmembrane region" description="Helical" evidence="1">
    <location>
        <begin position="362"/>
        <end position="384"/>
    </location>
</feature>
<keyword evidence="1" id="KW-0472">Membrane</keyword>
<sequence>MVLVVEERDLEIAFGVSLATLVLVCLVQHIAVLVSRLPARLVNFQWYYVSLSCAPVCFVVSSTLSSITWFLVAAGAGLAVASGVRTRRRMVTAFLIGFLLTGQCLEQLSHVVNVVVPPKGETWVSQYRGQTALWPEEAGSGPRSLLVLYENVVLTRMPCENTGTAGASTQSGLLAGLGDRHLLVSFGDNTRVGAMEGCRSGGCDQRVPWHVVTLLGENNLLEDVTVRCRVASGKESSAGRGGEHWRCLTVNPSTMFRNVSLEFYSDDGLDFVAKIHLAENCADASLQLQRLRKAGVEGEKNVLTCIENAGSHRFSQYVQDPALVPSVLRVLVPYFFRCVWYMPMTLRNIPSVVTSVADYVIFPLGGMIASASFAVIKAIVLMCWDLLPDFNRILNDAGMFVLGSYCRAVGATHLSLCSAPGDDT</sequence>
<name>F9WJW0_TRYCI</name>
<reference evidence="2 3" key="2">
    <citation type="journal article" date="2012" name="Proc. Natl. Acad. Sci. U.S.A.">
        <title>Antigenic diversity is generated by distinct evolutionary mechanisms in African trypanosome species.</title>
        <authorList>
            <person name="Jackson A.P."/>
            <person name="Berry A."/>
            <person name="Aslett M."/>
            <person name="Allison H.C."/>
            <person name="Burton P."/>
            <person name="Vavrova-Anderson J."/>
            <person name="Brown R."/>
            <person name="Browne H."/>
            <person name="Corton N."/>
            <person name="Hauser H."/>
            <person name="Gamble J."/>
            <person name="Gilderthorp R."/>
            <person name="Marcello L."/>
            <person name="McQuillan J."/>
            <person name="Otto T.D."/>
            <person name="Quail M.A."/>
            <person name="Sanders M.J."/>
            <person name="van Tonder A."/>
            <person name="Ginger M.L."/>
            <person name="Field M.C."/>
            <person name="Barry J.D."/>
            <person name="Hertz-Fowler C."/>
            <person name="Berriman M."/>
        </authorList>
    </citation>
    <scope>NUCLEOTIDE SEQUENCE [LARGE SCALE GENOMIC DNA]</scope>
    <source>
        <strain evidence="2 3">IL3000</strain>
    </source>
</reference>
<evidence type="ECO:0000313" key="3">
    <source>
        <dbReference type="Proteomes" id="UP000000702"/>
    </source>
</evidence>
<gene>
    <name evidence="2" type="ORF">TCIL3000_0_24240</name>
</gene>
<dbReference type="EMBL" id="CAEQ01002779">
    <property type="protein sequence ID" value="CCD17618.1"/>
    <property type="molecule type" value="Genomic_DNA"/>
</dbReference>
<evidence type="ECO:0000313" key="2">
    <source>
        <dbReference type="EMBL" id="CCD17618.1"/>
    </source>
</evidence>
<reference evidence="3" key="1">
    <citation type="submission" date="2011-07" db="EMBL/GenBank/DDBJ databases">
        <title>Divergent evolution of antigenic variation in African trypanosomes.</title>
        <authorList>
            <person name="Jackson A.P."/>
            <person name="Berry A."/>
            <person name="Allison H.C."/>
            <person name="Burton P."/>
            <person name="Anderson J."/>
            <person name="Aslett M."/>
            <person name="Brown R."/>
            <person name="Corton N."/>
            <person name="Harris D."/>
            <person name="Hauser H."/>
            <person name="Gamble J."/>
            <person name="Gilderthorp R."/>
            <person name="McQuillan J."/>
            <person name="Quail M.A."/>
            <person name="Sanders M."/>
            <person name="Van Tonder A."/>
            <person name="Ginger M.L."/>
            <person name="Donelson J.E."/>
            <person name="Field M.C."/>
            <person name="Barry J.D."/>
            <person name="Berriman M."/>
            <person name="Hertz-Fowler C."/>
        </authorList>
    </citation>
    <scope>NUCLEOTIDE SEQUENCE [LARGE SCALE GENOMIC DNA]</scope>
    <source>
        <strain evidence="3">IL3000</strain>
    </source>
</reference>
<protein>
    <submittedName>
        <fullName evidence="2">WGS project CAEQ00000000 data, annotated contig 958</fullName>
    </submittedName>
</protein>